<accession>A0AC35UHL0</accession>
<protein>
    <submittedName>
        <fullName evidence="2">Flavin-containing monooxygenase</fullName>
    </submittedName>
</protein>
<reference evidence="2" key="1">
    <citation type="submission" date="2016-11" db="UniProtKB">
        <authorList>
            <consortium name="WormBaseParasite"/>
        </authorList>
    </citation>
    <scope>IDENTIFICATION</scope>
    <source>
        <strain evidence="2">KR3021</strain>
    </source>
</reference>
<name>A0AC35UHL0_9BILA</name>
<dbReference type="Proteomes" id="UP000095286">
    <property type="component" value="Unplaced"/>
</dbReference>
<evidence type="ECO:0000313" key="2">
    <source>
        <dbReference type="WBParaSite" id="RSKR_0001146800.1"/>
    </source>
</evidence>
<dbReference type="WBParaSite" id="RSKR_0001146800.1">
    <property type="protein sequence ID" value="RSKR_0001146800.1"/>
    <property type="gene ID" value="RSKR_0001146800"/>
</dbReference>
<sequence>MEKGKRVLIIGAGASGIPCIKWAIQYGLEPVCFEASNDIGGLWRYSDKTNAVMKSTVINSSKENNSYSDHVPQQSFANYMHNLQVVEYFNAYCTKFDLQKHIHFKHKVLDVSYGKDFIWSVQYSVDNGETKTRQFDAVLVCIGHHSSPNIPNWPNQDKFEGTILHSKQYKGDSNDAKRFEDKTVVVVGIGNSGGDVAVDVCKLTNQTYLSTRRGAYVSTRLAEGGNISDIVSGSRFDMYLSKIMPAKLSNAFKKHQLNKGVDHIKYSLKPNHGPFQQHPTCNDSLSNQLANGNILICDDIKQFTNKGVILVDNKEIKNVDYVILATGFSFNYDFIENGNLIPVQNNRVQLYKYMFPQDPSNKNSLAVIGCVQPRGSICPIVEIQARVFFEAYCSIIKLPSQQCQLEDIVKKQQEMDKRYVLSKRHTIQVDGNDFLDELADMIGTKPNPFEYIFTDFKLFKALLFYPNLPYSYRLKGNHPDPDSRDNVVTLMDRVNYPTANKRQVSNETDCWDKLIEFLPYYGTTRKYSESGVERIHKFSVIPSQDTFQETREITTDNLARMQYGEEKGFKANLQQYFLVNNKTSLRIRIFNFLIKIFSCILYCVRVVHDDGQLPNVTKNVSGHFQMEFLIKIQQSYTLWLIQTMVAVLSIVNTIVFFYISYKGSIMRIFIDTHFIIELMTSFPLVISIFSISGNTWFVPVFLNCWLAHGILKNINPSFNQTAVVRESTILCSTLICLIFTGTCMIQHSQRANSGSEIDIFTSLYFIIITLSTCGYGDITSNDLSRSIVMVLIVTAIIIIPSKIEELVKSFLANEKLSFGSNIFCKDRKHVVLTITLLEVDFLNNFLAEFYAYPEHQAYAVCLLSPTELDSATKLLLRKPIYSTRVLFINGSALKEEDLERAHVSSASAVFILSARHVKEKEMTDQHTILRSFSIKDYCPQAKQFVHVFRSETQSHLVEHADIVLCEDQMKYALLGNNAIIQGLSNFLTLILMTSRGDEGKHSKEPYHRIVGFHSGNEIYDIVVGNSKFFCNSIGKSFSAASFNVHRSFGVCLVGLQVQGGDIKLNPSRHILCANDRVFYIALTNEESLSSFKRDMKKQIDKTISIAQPHLLEEGEKLRSEDSIKLKSKRNLLQKAKALSIFKTNSLQQDNEQDESFPPIAKVTDVLSNEDSDDSEELCKKSTIEYDIKIGEIPLEISSPGTVKCHIMKEKRHLCCLQLVNESCKHHANKTAHDYNFHNDPIIVSTDRASPSIYNLILPLRAYYRPVQELHPIIFLLDLKKEQPHKLFLETIAHFPFIYWLEGSISLDNLLIAGVCKAKCLIVCKGHLENVSSDEYLADSSTIINIQRVHRMFPNLRIITELNHAENMKFFQFDGNDSYLLQQSKFEKQERKRHSTLPYMFRLPFASGNIFSPHFFDRSLYQSLVKNYLVKFTRLLLGLEEIEGSGYLASFQLTEDDLWIGTYGRLYQKLCSSCGSIPIGIYRTRKMDSNTISIDMELMKSQEWRNKSEASIKNNFEQHLAKVVKEKMKRLNIPIEDFDSNVDKNKLSYCIINPSHNLPLEKSDCIFILKAPISEDAGSKKVNPKQGLKRSTLDVNNE</sequence>
<evidence type="ECO:0000313" key="1">
    <source>
        <dbReference type="Proteomes" id="UP000095286"/>
    </source>
</evidence>
<organism evidence="1 2">
    <name type="scientific">Rhabditophanes sp. KR3021</name>
    <dbReference type="NCBI Taxonomy" id="114890"/>
    <lineage>
        <taxon>Eukaryota</taxon>
        <taxon>Metazoa</taxon>
        <taxon>Ecdysozoa</taxon>
        <taxon>Nematoda</taxon>
        <taxon>Chromadorea</taxon>
        <taxon>Rhabditida</taxon>
        <taxon>Tylenchina</taxon>
        <taxon>Panagrolaimomorpha</taxon>
        <taxon>Strongyloidoidea</taxon>
        <taxon>Alloionematidae</taxon>
        <taxon>Rhabditophanes</taxon>
    </lineage>
</organism>
<proteinExistence type="predicted"/>